<accession>A0A127FEP5</accession>
<feature type="transmembrane region" description="Helical" evidence="8">
    <location>
        <begin position="148"/>
        <end position="166"/>
    </location>
</feature>
<dbReference type="PANTHER" id="PTHR23502">
    <property type="entry name" value="MAJOR FACILITATOR SUPERFAMILY"/>
    <property type="match status" value="1"/>
</dbReference>
<feature type="transmembrane region" description="Helical" evidence="8">
    <location>
        <begin position="116"/>
        <end position="142"/>
    </location>
</feature>
<keyword evidence="11" id="KW-1185">Reference proteome</keyword>
<evidence type="ECO:0000259" key="9">
    <source>
        <dbReference type="PROSITE" id="PS50850"/>
    </source>
</evidence>
<evidence type="ECO:0000256" key="1">
    <source>
        <dbReference type="ARBA" id="ARBA00004651"/>
    </source>
</evidence>
<dbReference type="EMBL" id="CP011971">
    <property type="protein sequence ID" value="AMN48385.1"/>
    <property type="molecule type" value="Genomic_DNA"/>
</dbReference>
<feature type="transmembrane region" description="Helical" evidence="8">
    <location>
        <begin position="271"/>
        <end position="288"/>
    </location>
</feature>
<evidence type="ECO:0000256" key="4">
    <source>
        <dbReference type="ARBA" id="ARBA00022475"/>
    </source>
</evidence>
<dbReference type="Gene3D" id="1.20.1720.10">
    <property type="entry name" value="Multidrug resistance protein D"/>
    <property type="match status" value="1"/>
</dbReference>
<dbReference type="GO" id="GO:0042910">
    <property type="term" value="F:xenobiotic transmembrane transporter activity"/>
    <property type="evidence" value="ECO:0007669"/>
    <property type="project" value="InterPro"/>
</dbReference>
<evidence type="ECO:0000256" key="2">
    <source>
        <dbReference type="ARBA" id="ARBA00006236"/>
    </source>
</evidence>
<keyword evidence="6 8" id="KW-1133">Transmembrane helix</keyword>
<dbReference type="PANTHER" id="PTHR23502:SF132">
    <property type="entry name" value="POLYAMINE TRANSPORTER 2-RELATED"/>
    <property type="match status" value="1"/>
</dbReference>
<dbReference type="GO" id="GO:0015385">
    <property type="term" value="F:sodium:proton antiporter activity"/>
    <property type="evidence" value="ECO:0007669"/>
    <property type="project" value="TreeGrafter"/>
</dbReference>
<reference evidence="10 11" key="1">
    <citation type="submission" date="2015-06" db="EMBL/GenBank/DDBJ databases">
        <title>A Comprehensive Approach to Explore the Metabolic and Phylogenetic Diversity of Bacterial Steroid Degradation in the Environment: Testosterone as an Example.</title>
        <authorList>
            <person name="Yang F.-C."/>
            <person name="Chen Y.-L."/>
            <person name="Yu C.-P."/>
            <person name="Tang S.-L."/>
            <person name="Wang P.-H."/>
            <person name="Ismail W."/>
            <person name="Wang C.-H."/>
            <person name="Yang C.-Y."/>
            <person name="Chiang Y.-R."/>
        </authorList>
    </citation>
    <scope>NUCLEOTIDE SEQUENCE [LARGE SCALE GENOMIC DNA]</scope>
    <source>
        <strain evidence="10 11">DSM 18526</strain>
    </source>
</reference>
<feature type="domain" description="Major facilitator superfamily (MFS) profile" evidence="9">
    <location>
        <begin position="1"/>
        <end position="381"/>
    </location>
</feature>
<evidence type="ECO:0000256" key="6">
    <source>
        <dbReference type="ARBA" id="ARBA00022989"/>
    </source>
</evidence>
<dbReference type="InterPro" id="IPR011701">
    <property type="entry name" value="MFS"/>
</dbReference>
<dbReference type="STRING" id="465721.ACG33_15020"/>
<dbReference type="InterPro" id="IPR036259">
    <property type="entry name" value="MFS_trans_sf"/>
</dbReference>
<dbReference type="Proteomes" id="UP000070250">
    <property type="component" value="Chromosome"/>
</dbReference>
<dbReference type="CDD" id="cd17320">
    <property type="entry name" value="MFS_MdfA_MDR_like"/>
    <property type="match status" value="1"/>
</dbReference>
<protein>
    <recommendedName>
        <fullName evidence="8">Bcr/CflA family efflux transporter</fullName>
    </recommendedName>
</protein>
<feature type="transmembrane region" description="Helical" evidence="8">
    <location>
        <begin position="231"/>
        <end position="250"/>
    </location>
</feature>
<dbReference type="PROSITE" id="PS50850">
    <property type="entry name" value="MFS"/>
    <property type="match status" value="1"/>
</dbReference>
<feature type="transmembrane region" description="Helical" evidence="8">
    <location>
        <begin position="331"/>
        <end position="350"/>
    </location>
</feature>
<dbReference type="SUPFAM" id="SSF103473">
    <property type="entry name" value="MFS general substrate transporter"/>
    <property type="match status" value="1"/>
</dbReference>
<evidence type="ECO:0000313" key="11">
    <source>
        <dbReference type="Proteomes" id="UP000070250"/>
    </source>
</evidence>
<feature type="transmembrane region" description="Helical" evidence="8">
    <location>
        <begin position="356"/>
        <end position="376"/>
    </location>
</feature>
<comment type="similarity">
    <text evidence="2 8">Belongs to the major facilitator superfamily. Bcr/CmlA family.</text>
</comment>
<feature type="transmembrane region" description="Helical" evidence="8">
    <location>
        <begin position="30"/>
        <end position="47"/>
    </location>
</feature>
<feature type="transmembrane region" description="Helical" evidence="8">
    <location>
        <begin position="200"/>
        <end position="219"/>
    </location>
</feature>
<keyword evidence="7 8" id="KW-0472">Membrane</keyword>
<evidence type="ECO:0000313" key="10">
    <source>
        <dbReference type="EMBL" id="AMN48385.1"/>
    </source>
</evidence>
<dbReference type="NCBIfam" id="TIGR00710">
    <property type="entry name" value="efflux_Bcr_CflA"/>
    <property type="match status" value="1"/>
</dbReference>
<evidence type="ECO:0000256" key="7">
    <source>
        <dbReference type="ARBA" id="ARBA00023136"/>
    </source>
</evidence>
<gene>
    <name evidence="10" type="ORF">ACG33_15020</name>
</gene>
<keyword evidence="4" id="KW-1003">Cell membrane</keyword>
<dbReference type="Pfam" id="PF07690">
    <property type="entry name" value="MFS_1"/>
    <property type="match status" value="1"/>
</dbReference>
<keyword evidence="3 8" id="KW-0813">Transport</keyword>
<evidence type="ECO:0000256" key="8">
    <source>
        <dbReference type="RuleBase" id="RU365088"/>
    </source>
</evidence>
<sequence length="384" mass="40757">MSVVGPVSIDMYLPGFPQIERDFAQRGVEVTMAAYMIGIAIGQLFYGPLSDRFGRKSPLYVGFALYTIGSLGCVFATSLTILTGTRVLQALGGCAGMVIGRAIVRDRCEPHEAARAFSTLMMIVALGPVIAPALGGIFVTTLGWRSTFVFQAVFGMALMFAMHRVLTDARPASADAVRPRKLSIAYSLRRYLYLLRDGTFLGYSLLGGFAMSGLFAYIAGAPTVLPQHYGLSAQQFGWLIGLNGLTFMLASRLNIRALRKYGPAEAVARHVWLPLGLSLALLLSATLMEPPLVLLLALQLSYFVGVGRVTPHAAALAMAPHGQDAGAASGLMGALHSLVAMIVSMVVAAVNDGTVLTLAVIMAAAAVCSVLSYVWIRHRGRSAG</sequence>
<dbReference type="PATRIC" id="fig|465721.4.peg.3210"/>
<comment type="subcellular location">
    <subcellularLocation>
        <location evidence="8">Cell inner membrane</location>
        <topology evidence="8">Multi-pass membrane protein</topology>
    </subcellularLocation>
    <subcellularLocation>
        <location evidence="1">Cell membrane</location>
        <topology evidence="1">Multi-pass membrane protein</topology>
    </subcellularLocation>
</comment>
<feature type="transmembrane region" description="Helical" evidence="8">
    <location>
        <begin position="87"/>
        <end position="104"/>
    </location>
</feature>
<dbReference type="GO" id="GO:1990961">
    <property type="term" value="P:xenobiotic detoxification by transmembrane export across the plasma membrane"/>
    <property type="evidence" value="ECO:0007669"/>
    <property type="project" value="InterPro"/>
</dbReference>
<dbReference type="AlphaFoldDB" id="A0A127FEP5"/>
<dbReference type="KEGG" id="sdf:ACG33_15020"/>
<comment type="caution">
    <text evidence="8">Lacks conserved residue(s) required for the propagation of feature annotation.</text>
</comment>
<feature type="transmembrane region" description="Helical" evidence="8">
    <location>
        <begin position="59"/>
        <end position="81"/>
    </location>
</feature>
<evidence type="ECO:0000256" key="5">
    <source>
        <dbReference type="ARBA" id="ARBA00022692"/>
    </source>
</evidence>
<dbReference type="GO" id="GO:0005886">
    <property type="term" value="C:plasma membrane"/>
    <property type="evidence" value="ECO:0007669"/>
    <property type="project" value="UniProtKB-SubCell"/>
</dbReference>
<dbReference type="InterPro" id="IPR004812">
    <property type="entry name" value="Efflux_drug-R_Bcr/CmlA"/>
</dbReference>
<name>A0A127FEP5_STEDE</name>
<evidence type="ECO:0000256" key="3">
    <source>
        <dbReference type="ARBA" id="ARBA00022448"/>
    </source>
</evidence>
<keyword evidence="5 8" id="KW-0812">Transmembrane</keyword>
<organism evidence="10 11">
    <name type="scientific">Steroidobacter denitrificans</name>
    <dbReference type="NCBI Taxonomy" id="465721"/>
    <lineage>
        <taxon>Bacteria</taxon>
        <taxon>Pseudomonadati</taxon>
        <taxon>Pseudomonadota</taxon>
        <taxon>Gammaproteobacteria</taxon>
        <taxon>Steroidobacterales</taxon>
        <taxon>Steroidobacteraceae</taxon>
        <taxon>Steroidobacter</taxon>
    </lineage>
</organism>
<proteinExistence type="inferred from homology"/>
<dbReference type="InterPro" id="IPR020846">
    <property type="entry name" value="MFS_dom"/>
</dbReference>
<keyword evidence="8" id="KW-0997">Cell inner membrane</keyword>